<keyword evidence="1" id="KW-0853">WD repeat</keyword>
<dbReference type="PROSITE" id="PS50294">
    <property type="entry name" value="WD_REPEATS_REGION"/>
    <property type="match status" value="1"/>
</dbReference>
<dbReference type="InterPro" id="IPR001680">
    <property type="entry name" value="WD40_rpt"/>
</dbReference>
<comment type="caution">
    <text evidence="2">The sequence shown here is derived from an EMBL/GenBank/DDBJ whole genome shotgun (WGS) entry which is preliminary data.</text>
</comment>
<proteinExistence type="predicted"/>
<dbReference type="PROSITE" id="PS50082">
    <property type="entry name" value="WD_REPEATS_2"/>
    <property type="match status" value="1"/>
</dbReference>
<reference evidence="2" key="1">
    <citation type="journal article" date="2021" name="bioRxiv">
        <title>Whole Genome Assembly and Annotation of Northern Wild Rice, Zizania palustris L., Supports a Whole Genome Duplication in the Zizania Genus.</title>
        <authorList>
            <person name="Haas M."/>
            <person name="Kono T."/>
            <person name="Macchietto M."/>
            <person name="Millas R."/>
            <person name="McGilp L."/>
            <person name="Shao M."/>
            <person name="Duquette J."/>
            <person name="Hirsch C.N."/>
            <person name="Kimball J."/>
        </authorList>
    </citation>
    <scope>NUCLEOTIDE SEQUENCE</scope>
    <source>
        <tissue evidence="2">Fresh leaf tissue</tissue>
    </source>
</reference>
<evidence type="ECO:0000256" key="1">
    <source>
        <dbReference type="PROSITE-ProRule" id="PRU00221"/>
    </source>
</evidence>
<dbReference type="InterPro" id="IPR045227">
    <property type="entry name" value="WDR18/Ipi3/RID3"/>
</dbReference>
<evidence type="ECO:0000313" key="3">
    <source>
        <dbReference type="Proteomes" id="UP000729402"/>
    </source>
</evidence>
<dbReference type="GO" id="GO:0006364">
    <property type="term" value="P:rRNA processing"/>
    <property type="evidence" value="ECO:0007669"/>
    <property type="project" value="TreeGrafter"/>
</dbReference>
<organism evidence="2 3">
    <name type="scientific">Zizania palustris</name>
    <name type="common">Northern wild rice</name>
    <dbReference type="NCBI Taxonomy" id="103762"/>
    <lineage>
        <taxon>Eukaryota</taxon>
        <taxon>Viridiplantae</taxon>
        <taxon>Streptophyta</taxon>
        <taxon>Embryophyta</taxon>
        <taxon>Tracheophyta</taxon>
        <taxon>Spermatophyta</taxon>
        <taxon>Magnoliopsida</taxon>
        <taxon>Liliopsida</taxon>
        <taxon>Poales</taxon>
        <taxon>Poaceae</taxon>
        <taxon>BOP clade</taxon>
        <taxon>Oryzoideae</taxon>
        <taxon>Oryzeae</taxon>
        <taxon>Zizaniinae</taxon>
        <taxon>Zizania</taxon>
    </lineage>
</organism>
<dbReference type="Proteomes" id="UP000729402">
    <property type="component" value="Unassembled WGS sequence"/>
</dbReference>
<gene>
    <name evidence="2" type="ORF">GUJ93_ZPchr0010g10847</name>
</gene>
<dbReference type="OrthoDB" id="756370at2759"/>
<dbReference type="PANTHER" id="PTHR18763">
    <property type="entry name" value="WD-REPEAT PROTEIN 18"/>
    <property type="match status" value="1"/>
</dbReference>
<reference evidence="2" key="2">
    <citation type="submission" date="2021-02" db="EMBL/GenBank/DDBJ databases">
        <authorList>
            <person name="Kimball J.A."/>
            <person name="Haas M.W."/>
            <person name="Macchietto M."/>
            <person name="Kono T."/>
            <person name="Duquette J."/>
            <person name="Shao M."/>
        </authorList>
    </citation>
    <scope>NUCLEOTIDE SEQUENCE</scope>
    <source>
        <tissue evidence="2">Fresh leaf tissue</tissue>
    </source>
</reference>
<accession>A0A8J5W8M6</accession>
<dbReference type="GO" id="GO:0006261">
    <property type="term" value="P:DNA-templated DNA replication"/>
    <property type="evidence" value="ECO:0007669"/>
    <property type="project" value="TreeGrafter"/>
</dbReference>
<keyword evidence="3" id="KW-1185">Reference proteome</keyword>
<name>A0A8J5W8M6_ZIZPA</name>
<sequence length="331" mass="35482">MGGEKEVVLVVCAKDHDAGVVYDINTGEKIMCINDCVAPPCGLALVDGYLLAASRSDKDQPIFGSAIYLWAPDKLKEVQKSYAVEAIGPIACSKDGVYLVGGAHSGHIYIWEIASGTLLKRWCGHTNAISCLVFSQDSSLLISGSIEGTVYTWPMVSLFQAEQPWPNEVTEIYPQNAHKASITGILTLLSGPCPMLVTSSLDGSCKVTDLTSGILLQTIMLSSSVTTIAVDPMEQFLLCGAGDAAIYVIKKSGLIPFEDNCHILLGHKGLGQVRTRDLPQIVFKEVTGRGPWTPPARRSRYGCDGAPGGQDSAGRRYNLGCFFPSLLVQLI</sequence>
<dbReference type="AlphaFoldDB" id="A0A8J5W8M6"/>
<evidence type="ECO:0000313" key="2">
    <source>
        <dbReference type="EMBL" id="KAG8085086.1"/>
    </source>
</evidence>
<feature type="repeat" description="WD" evidence="1">
    <location>
        <begin position="122"/>
        <end position="153"/>
    </location>
</feature>
<dbReference type="GO" id="GO:0120330">
    <property type="term" value="C:rixosome complex"/>
    <property type="evidence" value="ECO:0007669"/>
    <property type="project" value="TreeGrafter"/>
</dbReference>
<dbReference type="SMART" id="SM00320">
    <property type="entry name" value="WD40"/>
    <property type="match status" value="4"/>
</dbReference>
<dbReference type="Pfam" id="PF00400">
    <property type="entry name" value="WD40"/>
    <property type="match status" value="1"/>
</dbReference>
<protein>
    <submittedName>
        <fullName evidence="2">Uncharacterized protein</fullName>
    </submittedName>
</protein>
<dbReference type="GO" id="GO:0005656">
    <property type="term" value="C:nuclear pre-replicative complex"/>
    <property type="evidence" value="ECO:0007669"/>
    <property type="project" value="TreeGrafter"/>
</dbReference>
<dbReference type="PANTHER" id="PTHR18763:SF4">
    <property type="entry name" value="PROTEIN ROOT INITIATION DEFECTIVE 3-LIKE"/>
    <property type="match status" value="1"/>
</dbReference>
<dbReference type="EMBL" id="JAAALK010000082">
    <property type="protein sequence ID" value="KAG8085086.1"/>
    <property type="molecule type" value="Genomic_DNA"/>
</dbReference>